<evidence type="ECO:0000313" key="3">
    <source>
        <dbReference type="Proteomes" id="UP001163203"/>
    </source>
</evidence>
<name>A0ABY7B4D6_9PSEU</name>
<dbReference type="InterPro" id="IPR043917">
    <property type="entry name" value="DUF5753"/>
</dbReference>
<protein>
    <submittedName>
        <fullName evidence="2">Helix-turn-helix transcriptional regulator</fullName>
    </submittedName>
</protein>
<dbReference type="InterPro" id="IPR010982">
    <property type="entry name" value="Lambda_DNA-bd_dom_sf"/>
</dbReference>
<organism evidence="2 3">
    <name type="scientific">Amycolatopsis cynarae</name>
    <dbReference type="NCBI Taxonomy" id="2995223"/>
    <lineage>
        <taxon>Bacteria</taxon>
        <taxon>Bacillati</taxon>
        <taxon>Actinomycetota</taxon>
        <taxon>Actinomycetes</taxon>
        <taxon>Pseudonocardiales</taxon>
        <taxon>Pseudonocardiaceae</taxon>
        <taxon>Amycolatopsis</taxon>
    </lineage>
</organism>
<keyword evidence="3" id="KW-1185">Reference proteome</keyword>
<dbReference type="Pfam" id="PF13560">
    <property type="entry name" value="HTH_31"/>
    <property type="match status" value="1"/>
</dbReference>
<dbReference type="SUPFAM" id="SSF47413">
    <property type="entry name" value="lambda repressor-like DNA-binding domains"/>
    <property type="match status" value="1"/>
</dbReference>
<dbReference type="Gene3D" id="1.10.260.40">
    <property type="entry name" value="lambda repressor-like DNA-binding domains"/>
    <property type="match status" value="1"/>
</dbReference>
<evidence type="ECO:0000259" key="1">
    <source>
        <dbReference type="PROSITE" id="PS50943"/>
    </source>
</evidence>
<dbReference type="EMBL" id="CP113836">
    <property type="protein sequence ID" value="WAL67170.1"/>
    <property type="molecule type" value="Genomic_DNA"/>
</dbReference>
<dbReference type="PROSITE" id="PS50943">
    <property type="entry name" value="HTH_CROC1"/>
    <property type="match status" value="1"/>
</dbReference>
<dbReference type="RefSeq" id="WP_268757298.1">
    <property type="nucleotide sequence ID" value="NZ_CP113836.1"/>
</dbReference>
<accession>A0ABY7B4D6</accession>
<evidence type="ECO:0000313" key="2">
    <source>
        <dbReference type="EMBL" id="WAL67170.1"/>
    </source>
</evidence>
<dbReference type="Pfam" id="PF19054">
    <property type="entry name" value="DUF5753"/>
    <property type="match status" value="1"/>
</dbReference>
<sequence>MTEFEAAREAFGARLRALREARGVLSGRAMAKLVGWPQSRVSKIETGRQTPDDTDVIAWCDALGIPEAAAELLTTLQGIRLQQLEWRRQLRTGMRHGQTARGQREQSAKLIRAVDIAAVPGLIQTAPYARRVLTKVSDLLDLPKDVDQAVAARMSRQQVLYQDSPRIELLMAEAALAHPIATPSEMVAQIERLIVVTGMPTVRFGILPLYRTLPYLVMNGFWIVDDRVAVETTTTELMIDDPEQVATYHRLADRLWKAAAEGDEAREILLRLAEEYRQRAE</sequence>
<dbReference type="Proteomes" id="UP001163203">
    <property type="component" value="Chromosome"/>
</dbReference>
<feature type="domain" description="HTH cro/C1-type" evidence="1">
    <location>
        <begin position="15"/>
        <end position="70"/>
    </location>
</feature>
<gene>
    <name evidence="2" type="ORF">ORV05_05100</name>
</gene>
<dbReference type="InterPro" id="IPR001387">
    <property type="entry name" value="Cro/C1-type_HTH"/>
</dbReference>
<proteinExistence type="predicted"/>
<dbReference type="CDD" id="cd00093">
    <property type="entry name" value="HTH_XRE"/>
    <property type="match status" value="1"/>
</dbReference>
<reference evidence="2" key="1">
    <citation type="submission" date="2022-11" db="EMBL/GenBank/DDBJ databases">
        <authorList>
            <person name="Mo P."/>
        </authorList>
    </citation>
    <scope>NUCLEOTIDE SEQUENCE</scope>
    <source>
        <strain evidence="2">HUAS 11-8</strain>
    </source>
</reference>
<dbReference type="SMART" id="SM00530">
    <property type="entry name" value="HTH_XRE"/>
    <property type="match status" value="1"/>
</dbReference>